<evidence type="ECO:0000313" key="3">
    <source>
        <dbReference type="Proteomes" id="UP000031672"/>
    </source>
</evidence>
<dbReference type="EMBL" id="JTKH01000006">
    <property type="protein sequence ID" value="KII80631.1"/>
    <property type="molecule type" value="Genomic_DNA"/>
</dbReference>
<comment type="caution">
    <text evidence="2">The sequence shown here is derived from an EMBL/GenBank/DDBJ whole genome shotgun (WGS) entry which is preliminary data.</text>
</comment>
<reference evidence="2 3" key="1">
    <citation type="submission" date="2014-11" db="EMBL/GenBank/DDBJ databases">
        <title>Draft Genome Sequence of Vibrio piscirenalis strains CECT 8603T and CECT 8604, two marine Gammaproteobacterium isolated from cultured gilthead sea bream (Sparus aurata).</title>
        <authorList>
            <person name="Arahal D.R."/>
            <person name="Rodrigo-Torres L."/>
            <person name="Lucena T."/>
            <person name="Pujalte M.J."/>
        </authorList>
    </citation>
    <scope>NUCLEOTIDE SEQUENCE [LARGE SCALE GENOMIC DNA]</scope>
    <source>
        <strain evidence="2 3">DCR 1-4-2</strain>
    </source>
</reference>
<name>A0A0C2NMF4_9VIBR</name>
<gene>
    <name evidence="2" type="ORF">OJ16_04840</name>
</gene>
<organism evidence="2 3">
    <name type="scientific">Vibrio renipiscarius</name>
    <dbReference type="NCBI Taxonomy" id="1461322"/>
    <lineage>
        <taxon>Bacteria</taxon>
        <taxon>Pseudomonadati</taxon>
        <taxon>Pseudomonadota</taxon>
        <taxon>Gammaproteobacteria</taxon>
        <taxon>Vibrionales</taxon>
        <taxon>Vibrionaceae</taxon>
        <taxon>Vibrio</taxon>
    </lineage>
</organism>
<feature type="chain" id="PRO_5009758820" description="Lipoprotein" evidence="1">
    <location>
        <begin position="19"/>
        <end position="252"/>
    </location>
</feature>
<sequence length="252" mass="28358">MRLSATLMLWLISCSSYAEYSNLAWTIIDSQGQRVYDTDNVLKAGIEQERFTPVRFDNQFKAAAADLFKQVDGLGQIELDAFASPALVDGIQTLVSEFACATHRHYALKPESKRCNGEIQNKHVKEAMPFQDGQYVTDRLEITTHTVRSDYPTRSYDIYLPSVQQAPLSILWGAVHKLGSFLVYERDKNDTVLTVYIDGYRINTEGERGQRISRHPEVVFIVLPQASTIGEQDSQSEAAQFALADADFIVPL</sequence>
<evidence type="ECO:0000313" key="2">
    <source>
        <dbReference type="EMBL" id="KII80631.1"/>
    </source>
</evidence>
<evidence type="ECO:0008006" key="4">
    <source>
        <dbReference type="Google" id="ProtNLM"/>
    </source>
</evidence>
<proteinExistence type="predicted"/>
<dbReference type="AlphaFoldDB" id="A0A0C2NMF4"/>
<accession>A0A0C2NMF4</accession>
<keyword evidence="3" id="KW-1185">Reference proteome</keyword>
<evidence type="ECO:0000256" key="1">
    <source>
        <dbReference type="SAM" id="SignalP"/>
    </source>
</evidence>
<dbReference type="OrthoDB" id="5867039at2"/>
<protein>
    <recommendedName>
        <fullName evidence="4">Lipoprotein</fullName>
    </recommendedName>
</protein>
<feature type="signal peptide" evidence="1">
    <location>
        <begin position="1"/>
        <end position="18"/>
    </location>
</feature>
<dbReference type="RefSeq" id="WP_040987975.1">
    <property type="nucleotide sequence ID" value="NZ_JTKH01000006.1"/>
</dbReference>
<accession>A0A0C2NZW7</accession>
<keyword evidence="1" id="KW-0732">Signal</keyword>
<dbReference type="Proteomes" id="UP000031672">
    <property type="component" value="Unassembled WGS sequence"/>
</dbReference>